<evidence type="ECO:0000313" key="3">
    <source>
        <dbReference type="Proteomes" id="UP000503447"/>
    </source>
</evidence>
<evidence type="ECO:0000256" key="1">
    <source>
        <dbReference type="SAM" id="MobiDB-lite"/>
    </source>
</evidence>
<name>A0A6M5YXV0_9BACT</name>
<protein>
    <submittedName>
        <fullName evidence="2">Uncharacterized protein</fullName>
    </submittedName>
</protein>
<dbReference type="AlphaFoldDB" id="A0A6M5YXV0"/>
<organism evidence="2 3">
    <name type="scientific">Frigoriglobus tundricola</name>
    <dbReference type="NCBI Taxonomy" id="2774151"/>
    <lineage>
        <taxon>Bacteria</taxon>
        <taxon>Pseudomonadati</taxon>
        <taxon>Planctomycetota</taxon>
        <taxon>Planctomycetia</taxon>
        <taxon>Gemmatales</taxon>
        <taxon>Gemmataceae</taxon>
        <taxon>Frigoriglobus</taxon>
    </lineage>
</organism>
<evidence type="ECO:0000313" key="2">
    <source>
        <dbReference type="EMBL" id="QJW98825.1"/>
    </source>
</evidence>
<gene>
    <name evidence="2" type="ORF">FTUN_6420</name>
</gene>
<reference evidence="3" key="1">
    <citation type="submission" date="2020-05" db="EMBL/GenBank/DDBJ databases">
        <title>Frigoriglobus tundricola gen. nov., sp. nov., a psychrotolerant cellulolytic planctomycete of the family Gemmataceae with two divergent copies of 16S rRNA gene.</title>
        <authorList>
            <person name="Kulichevskaya I.S."/>
            <person name="Ivanova A.A."/>
            <person name="Naumoff D.G."/>
            <person name="Beletsky A.V."/>
            <person name="Rijpstra W.I.C."/>
            <person name="Sinninghe Damste J.S."/>
            <person name="Mardanov A.V."/>
            <person name="Ravin N.V."/>
            <person name="Dedysh S.N."/>
        </authorList>
    </citation>
    <scope>NUCLEOTIDE SEQUENCE [LARGE SCALE GENOMIC DNA]</scope>
    <source>
        <strain evidence="3">PL17</strain>
    </source>
</reference>
<dbReference type="EMBL" id="CP053452">
    <property type="protein sequence ID" value="QJW98825.1"/>
    <property type="molecule type" value="Genomic_DNA"/>
</dbReference>
<accession>A0A6M5YXV0</accession>
<sequence>MHAMARRRIVMRIGASVTRVARPPSASSQSLLDRDLQQ</sequence>
<dbReference type="Proteomes" id="UP000503447">
    <property type="component" value="Chromosome"/>
</dbReference>
<dbReference type="KEGG" id="ftj:FTUN_6420"/>
<keyword evidence="3" id="KW-1185">Reference proteome</keyword>
<proteinExistence type="predicted"/>
<feature type="region of interest" description="Disordered" evidence="1">
    <location>
        <begin position="19"/>
        <end position="38"/>
    </location>
</feature>